<name>A0A511B0J5_9PROT</name>
<sequence>MADIFEPDRVITVRRRCDAPQGAATSFLQEGPRLLLGYGTADTLQAMFHDFFTPNSLPLLEDAIALVRDYCEISGLSQARMRLEQIRGDSCRRFHVDNVGLRMLCTYVGPGTEWVPPVLALGQNREDINAETIRRIRTGDVAILKGSAWSGVGLKGVLHRSPPLSGRPEDERIRLLLTIDEPAACGMAGECNPTVRR</sequence>
<organism evidence="1 2">
    <name type="scientific">Gluconobacter wancherniae NBRC 103581</name>
    <dbReference type="NCBI Taxonomy" id="656744"/>
    <lineage>
        <taxon>Bacteria</taxon>
        <taxon>Pseudomonadati</taxon>
        <taxon>Pseudomonadota</taxon>
        <taxon>Alphaproteobacteria</taxon>
        <taxon>Acetobacterales</taxon>
        <taxon>Acetobacteraceae</taxon>
        <taxon>Gluconobacter</taxon>
    </lineage>
</organism>
<evidence type="ECO:0000313" key="1">
    <source>
        <dbReference type="EMBL" id="GEK93976.1"/>
    </source>
</evidence>
<keyword evidence="2" id="KW-1185">Reference proteome</keyword>
<dbReference type="AlphaFoldDB" id="A0A511B0J5"/>
<dbReference type="EMBL" id="BJUZ01000002">
    <property type="protein sequence ID" value="GEK93976.1"/>
    <property type="molecule type" value="Genomic_DNA"/>
</dbReference>
<dbReference type="InterPro" id="IPR014955">
    <property type="entry name" value="DUF1826"/>
</dbReference>
<evidence type="ECO:0008006" key="3">
    <source>
        <dbReference type="Google" id="ProtNLM"/>
    </source>
</evidence>
<comment type="caution">
    <text evidence="1">The sequence shown here is derived from an EMBL/GenBank/DDBJ whole genome shotgun (WGS) entry which is preliminary data.</text>
</comment>
<protein>
    <recommendedName>
        <fullName evidence="3">DUF1826 domain-containing protein</fullName>
    </recommendedName>
</protein>
<proteinExistence type="predicted"/>
<reference evidence="1 2" key="1">
    <citation type="submission" date="2019-07" db="EMBL/GenBank/DDBJ databases">
        <title>Whole genome shotgun sequence of Gluconobacter wancherniae NBRC 103581.</title>
        <authorList>
            <person name="Hosoyama A."/>
            <person name="Uohara A."/>
            <person name="Ohji S."/>
            <person name="Ichikawa N."/>
        </authorList>
    </citation>
    <scope>NUCLEOTIDE SEQUENCE [LARGE SCALE GENOMIC DNA]</scope>
    <source>
        <strain evidence="1 2">NBRC 103581</strain>
    </source>
</reference>
<gene>
    <name evidence="1" type="ORF">GWA01_17460</name>
</gene>
<dbReference type="Proteomes" id="UP000321230">
    <property type="component" value="Unassembled WGS sequence"/>
</dbReference>
<accession>A0A511B0J5</accession>
<dbReference type="Pfam" id="PF08856">
    <property type="entry name" value="DUF1826"/>
    <property type="match status" value="1"/>
</dbReference>
<evidence type="ECO:0000313" key="2">
    <source>
        <dbReference type="Proteomes" id="UP000321230"/>
    </source>
</evidence>